<gene>
    <name evidence="2" type="ORF">NCTC6180_01538</name>
    <name evidence="1" type="ORF">NCTC7023_00252</name>
</gene>
<dbReference type="Proteomes" id="UP000255476">
    <property type="component" value="Unassembled WGS sequence"/>
</dbReference>
<protein>
    <submittedName>
        <fullName evidence="2">Uncharacterized protein</fullName>
    </submittedName>
</protein>
<evidence type="ECO:0000313" key="3">
    <source>
        <dbReference type="Proteomes" id="UP000255476"/>
    </source>
</evidence>
<accession>A0A2X3X5E5</accession>
<name>A0A2X3X5E5_STRSZ</name>
<proteinExistence type="predicted"/>
<evidence type="ECO:0000313" key="2">
    <source>
        <dbReference type="EMBL" id="VEF08681.1"/>
    </source>
</evidence>
<reference evidence="1 3" key="1">
    <citation type="submission" date="2018-06" db="EMBL/GenBank/DDBJ databases">
        <authorList>
            <consortium name="Pathogen Informatics"/>
            <person name="Doyle S."/>
        </authorList>
    </citation>
    <scope>NUCLEOTIDE SEQUENCE [LARGE SCALE GENOMIC DNA]</scope>
    <source>
        <strain evidence="1 3">NCTC7023</strain>
    </source>
</reference>
<dbReference type="EMBL" id="UHHT01000001">
    <property type="protein sequence ID" value="SUO80181.1"/>
    <property type="molecule type" value="Genomic_DNA"/>
</dbReference>
<dbReference type="EMBL" id="LR134317">
    <property type="protein sequence ID" value="VEF08681.1"/>
    <property type="molecule type" value="Genomic_DNA"/>
</dbReference>
<evidence type="ECO:0000313" key="4">
    <source>
        <dbReference type="Proteomes" id="UP000269903"/>
    </source>
</evidence>
<evidence type="ECO:0000313" key="1">
    <source>
        <dbReference type="EMBL" id="SUO80181.1"/>
    </source>
</evidence>
<reference evidence="2 4" key="2">
    <citation type="submission" date="2018-12" db="EMBL/GenBank/DDBJ databases">
        <authorList>
            <consortium name="Pathogen Informatics"/>
        </authorList>
    </citation>
    <scope>NUCLEOTIDE SEQUENCE [LARGE SCALE GENOMIC DNA]</scope>
    <source>
        <strain evidence="2 4">NCTC6180</strain>
    </source>
</reference>
<dbReference type="Proteomes" id="UP000269903">
    <property type="component" value="Chromosome"/>
</dbReference>
<organism evidence="2 4">
    <name type="scientific">Streptococcus equi subsp. zooepidemicus</name>
    <dbReference type="NCBI Taxonomy" id="40041"/>
    <lineage>
        <taxon>Bacteria</taxon>
        <taxon>Bacillati</taxon>
        <taxon>Bacillota</taxon>
        <taxon>Bacilli</taxon>
        <taxon>Lactobacillales</taxon>
        <taxon>Streptococcaceae</taxon>
        <taxon>Streptococcus</taxon>
    </lineage>
</organism>
<dbReference type="AlphaFoldDB" id="A0A2X3X5E5"/>
<sequence length="31" mass="3399">MLSIAAATNYIMISETPLGEKREPSNLTALY</sequence>